<comment type="caution">
    <text evidence="1">The sequence shown here is derived from an EMBL/GenBank/DDBJ whole genome shotgun (WGS) entry which is preliminary data.</text>
</comment>
<sequence>MEELFDKYRKKYSSHFMTAEQREKLRDWHEKVGRDGITLSQIDNWLFDAQLLPFECSKSDSGLAFINFKSFALDFNQFLKFLELLSERINLSVDDLHLRLLKVEKL</sequence>
<organism evidence="1 2">
    <name type="scientific">Polypedilum vanderplanki</name>
    <name type="common">Sleeping chironomid midge</name>
    <dbReference type="NCBI Taxonomy" id="319348"/>
    <lineage>
        <taxon>Eukaryota</taxon>
        <taxon>Metazoa</taxon>
        <taxon>Ecdysozoa</taxon>
        <taxon>Arthropoda</taxon>
        <taxon>Hexapoda</taxon>
        <taxon>Insecta</taxon>
        <taxon>Pterygota</taxon>
        <taxon>Neoptera</taxon>
        <taxon>Endopterygota</taxon>
        <taxon>Diptera</taxon>
        <taxon>Nematocera</taxon>
        <taxon>Chironomoidea</taxon>
        <taxon>Chironomidae</taxon>
        <taxon>Chironominae</taxon>
        <taxon>Polypedilum</taxon>
        <taxon>Polypedilum</taxon>
    </lineage>
</organism>
<dbReference type="InterPro" id="IPR011992">
    <property type="entry name" value="EF-hand-dom_pair"/>
</dbReference>
<evidence type="ECO:0000313" key="1">
    <source>
        <dbReference type="EMBL" id="KAG5668746.1"/>
    </source>
</evidence>
<dbReference type="Proteomes" id="UP001107558">
    <property type="component" value="Chromosome 4"/>
</dbReference>
<evidence type="ECO:0000313" key="2">
    <source>
        <dbReference type="Proteomes" id="UP001107558"/>
    </source>
</evidence>
<evidence type="ECO:0008006" key="3">
    <source>
        <dbReference type="Google" id="ProtNLM"/>
    </source>
</evidence>
<protein>
    <recommendedName>
        <fullName evidence="3">TPPP family protein</fullName>
    </recommendedName>
</protein>
<dbReference type="OrthoDB" id="548799at2759"/>
<proteinExistence type="predicted"/>
<accession>A0A9J6BGA5</accession>
<keyword evidence="2" id="KW-1185">Reference proteome</keyword>
<dbReference type="AlphaFoldDB" id="A0A9J6BGA5"/>
<name>A0A9J6BGA5_POLVA</name>
<gene>
    <name evidence="1" type="ORF">PVAND_016673</name>
</gene>
<dbReference type="SUPFAM" id="SSF47473">
    <property type="entry name" value="EF-hand"/>
    <property type="match status" value="1"/>
</dbReference>
<reference evidence="1" key="1">
    <citation type="submission" date="2021-03" db="EMBL/GenBank/DDBJ databases">
        <title>Chromosome level genome of the anhydrobiotic midge Polypedilum vanderplanki.</title>
        <authorList>
            <person name="Yoshida Y."/>
            <person name="Kikawada T."/>
            <person name="Gusev O."/>
        </authorList>
    </citation>
    <scope>NUCLEOTIDE SEQUENCE</scope>
    <source>
        <strain evidence="1">NIAS01</strain>
        <tissue evidence="1">Whole body or cell culture</tissue>
    </source>
</reference>
<dbReference type="EMBL" id="JADBJN010000004">
    <property type="protein sequence ID" value="KAG5668746.1"/>
    <property type="molecule type" value="Genomic_DNA"/>
</dbReference>